<evidence type="ECO:0000256" key="1">
    <source>
        <dbReference type="SAM" id="MobiDB-lite"/>
    </source>
</evidence>
<evidence type="ECO:0000313" key="2">
    <source>
        <dbReference type="EMBL" id="KAI9551223.1"/>
    </source>
</evidence>
<evidence type="ECO:0000313" key="3">
    <source>
        <dbReference type="Proteomes" id="UP000820818"/>
    </source>
</evidence>
<dbReference type="Proteomes" id="UP000820818">
    <property type="component" value="Unassembled WGS sequence"/>
</dbReference>
<keyword evidence="3" id="KW-1185">Reference proteome</keyword>
<accession>A0AAD5L573</accession>
<name>A0AAD5L573_9CRUS</name>
<dbReference type="PANTHER" id="PTHR34153:SF2">
    <property type="entry name" value="SI:CH211-262H13.3-RELATED"/>
    <property type="match status" value="1"/>
</dbReference>
<dbReference type="AlphaFoldDB" id="A0AAD5L573"/>
<evidence type="ECO:0008006" key="4">
    <source>
        <dbReference type="Google" id="ProtNLM"/>
    </source>
</evidence>
<proteinExistence type="predicted"/>
<feature type="compositionally biased region" description="Low complexity" evidence="1">
    <location>
        <begin position="121"/>
        <end position="141"/>
    </location>
</feature>
<reference evidence="2" key="1">
    <citation type="submission" date="2022-05" db="EMBL/GenBank/DDBJ databases">
        <title>A multi-omics perspective on studying reproductive biology in Daphnia sinensis.</title>
        <authorList>
            <person name="Jia J."/>
        </authorList>
    </citation>
    <scope>NUCLEOTIDE SEQUENCE</scope>
    <source>
        <strain evidence="2">WSL</strain>
    </source>
</reference>
<organism evidence="2 3">
    <name type="scientific">Daphnia sinensis</name>
    <dbReference type="NCBI Taxonomy" id="1820382"/>
    <lineage>
        <taxon>Eukaryota</taxon>
        <taxon>Metazoa</taxon>
        <taxon>Ecdysozoa</taxon>
        <taxon>Arthropoda</taxon>
        <taxon>Crustacea</taxon>
        <taxon>Branchiopoda</taxon>
        <taxon>Diplostraca</taxon>
        <taxon>Cladocera</taxon>
        <taxon>Anomopoda</taxon>
        <taxon>Daphniidae</taxon>
        <taxon>Daphnia</taxon>
        <taxon>Daphnia similis group</taxon>
    </lineage>
</organism>
<protein>
    <recommendedName>
        <fullName evidence="4">DUF4806 domain-containing protein</fullName>
    </recommendedName>
</protein>
<sequence length="318" mass="35210">MNGDFIIGRRFQVKRSLFSYPLPSSSYEIYRVGAISELLEAWPVDEIKSKAVMEIVSSSDDDSCPIPPVPPCKIILNKLSVAGRLANKSGNGGNALPTCSELMLPHSNSDAQSDDSMDHYSSATPPVSVVPKSSSTTTKRSSFVEIRNGESRDEFLQRGIITIGHDTRDNNVIGAALLERLDRIETAFVAMKKSDGDADEDFMQMLPLNSMYDFDIFNDLKSKSMSQRLKTHLIGIGGNSPRTIVRSIARRLMTNELGKSFSWFGHRNNKKLADTNIGKVIIAASVRNTPLITEADVKSTMIDMLRHCKDKRRTVPVL</sequence>
<dbReference type="PANTHER" id="PTHR34153">
    <property type="entry name" value="SI:CH211-262H13.3-RELATED-RELATED"/>
    <property type="match status" value="1"/>
</dbReference>
<dbReference type="EMBL" id="WJBH02000029">
    <property type="protein sequence ID" value="KAI9551223.1"/>
    <property type="molecule type" value="Genomic_DNA"/>
</dbReference>
<comment type="caution">
    <text evidence="2">The sequence shown here is derived from an EMBL/GenBank/DDBJ whole genome shotgun (WGS) entry which is preliminary data.</text>
</comment>
<gene>
    <name evidence="2" type="ORF">GHT06_005702</name>
</gene>
<feature type="region of interest" description="Disordered" evidence="1">
    <location>
        <begin position="105"/>
        <end position="141"/>
    </location>
</feature>